<feature type="transmembrane region" description="Helical" evidence="8">
    <location>
        <begin position="406"/>
        <end position="426"/>
    </location>
</feature>
<reference evidence="10 11" key="1">
    <citation type="submission" date="2019-03" db="EMBL/GenBank/DDBJ databases">
        <title>Freshwater and sediment microbial communities from various areas in North America, analyzing microbe dynamics in response to fracking.</title>
        <authorList>
            <person name="Lamendella R."/>
        </authorList>
    </citation>
    <scope>NUCLEOTIDE SEQUENCE [LARGE SCALE GENOMIC DNA]</scope>
    <source>
        <strain evidence="10 11">74A</strain>
    </source>
</reference>
<dbReference type="GO" id="GO:0016763">
    <property type="term" value="F:pentosyltransferase activity"/>
    <property type="evidence" value="ECO:0007669"/>
    <property type="project" value="TreeGrafter"/>
</dbReference>
<feature type="transmembrane region" description="Helical" evidence="8">
    <location>
        <begin position="171"/>
        <end position="200"/>
    </location>
</feature>
<evidence type="ECO:0000256" key="1">
    <source>
        <dbReference type="ARBA" id="ARBA00004651"/>
    </source>
</evidence>
<keyword evidence="2" id="KW-1003">Cell membrane</keyword>
<evidence type="ECO:0000256" key="6">
    <source>
        <dbReference type="ARBA" id="ARBA00022989"/>
    </source>
</evidence>
<keyword evidence="7 8" id="KW-0472">Membrane</keyword>
<dbReference type="AlphaFoldDB" id="A0A4R2FL63"/>
<keyword evidence="5 8" id="KW-0812">Transmembrane</keyword>
<evidence type="ECO:0000313" key="11">
    <source>
        <dbReference type="Proteomes" id="UP000294832"/>
    </source>
</evidence>
<evidence type="ECO:0000256" key="7">
    <source>
        <dbReference type="ARBA" id="ARBA00023136"/>
    </source>
</evidence>
<feature type="transmembrane region" description="Helical" evidence="8">
    <location>
        <begin position="74"/>
        <end position="91"/>
    </location>
</feature>
<evidence type="ECO:0000313" key="10">
    <source>
        <dbReference type="EMBL" id="TCN90556.1"/>
    </source>
</evidence>
<proteinExistence type="predicted"/>
<keyword evidence="6 8" id="KW-1133">Transmembrane helix</keyword>
<keyword evidence="4 10" id="KW-0808">Transferase</keyword>
<name>A0A4R2FL63_9GAMM</name>
<feature type="transmembrane region" description="Helical" evidence="8">
    <location>
        <begin position="97"/>
        <end position="116"/>
    </location>
</feature>
<evidence type="ECO:0000256" key="4">
    <source>
        <dbReference type="ARBA" id="ARBA00022679"/>
    </source>
</evidence>
<accession>A0A4R2FL63</accession>
<sequence length="538" mass="61310">MSNRLIDQTYLTPRMFLGVTYLAAFLLVSLHFWLRPLMPVDETRYVSVAWEMWRDHNWLVPHQNGETYAHKPPLLFWLINLFWTVFGVSEWSARLSVPLFSCLNFGLVYILAKKYFPQSEAAVRYAPVLLLALAGWNFYLPTVMFDLVLSVFVLLWLLSCLGFSDTGHRRFIALGALAVGLGLLTKGPVMLLYAIPFMLLRPWWQHNNSISNGRFFRGSSIAICLGLLLLACWLLPAVIAGGGAYEKELIWKQTAGRLVAAFAHARPFYWYLYLFPVLLLPLPLLGGIWRSQICRFQNSRDKALVLYVTIILLSFSLISGKQLHYLCPLMPVIALYVAAGIKPENFGRSHVLAALCIVVALLIGSLPLWADKVFKNLHDPKIALWTILLPLVLLALSLWRFKQVSLNPLVQFLIFPLLMTSVLLAVKQPLHEAYDVTDAAQQVRLLQQQGNTLAFWDKYDNQFQFAGRLQQPIVELQDTDINQRVDWLKQHPQAIVIYPAKQPAEVMRKQALFSQPYRGRVLLLIKATDFIALMPAAH</sequence>
<dbReference type="OrthoDB" id="9775035at2"/>
<dbReference type="InterPro" id="IPR050297">
    <property type="entry name" value="LipidA_mod_glycosyltrf_83"/>
</dbReference>
<evidence type="ECO:0000256" key="2">
    <source>
        <dbReference type="ARBA" id="ARBA00022475"/>
    </source>
</evidence>
<keyword evidence="3" id="KW-0328">Glycosyltransferase</keyword>
<feature type="domain" description="Glycosyltransferase RgtA/B/C/D-like" evidence="9">
    <location>
        <begin position="70"/>
        <end position="206"/>
    </location>
</feature>
<dbReference type="RefSeq" id="WP_133037307.1">
    <property type="nucleotide sequence ID" value="NZ_SLWF01000001.1"/>
</dbReference>
<keyword evidence="11" id="KW-1185">Reference proteome</keyword>
<dbReference type="PANTHER" id="PTHR33908:SF3">
    <property type="entry name" value="UNDECAPRENYL PHOSPHATE-ALPHA-4-AMINO-4-DEOXY-L-ARABINOSE ARABINOSYL TRANSFERASE"/>
    <property type="match status" value="1"/>
</dbReference>
<dbReference type="Pfam" id="PF13231">
    <property type="entry name" value="PMT_2"/>
    <property type="match status" value="1"/>
</dbReference>
<feature type="transmembrane region" description="Helical" evidence="8">
    <location>
        <begin position="221"/>
        <end position="245"/>
    </location>
</feature>
<comment type="subcellular location">
    <subcellularLocation>
        <location evidence="1">Cell membrane</location>
        <topology evidence="1">Multi-pass membrane protein</topology>
    </subcellularLocation>
</comment>
<gene>
    <name evidence="10" type="ORF">EDC91_10125</name>
</gene>
<dbReference type="GO" id="GO:0009103">
    <property type="term" value="P:lipopolysaccharide biosynthetic process"/>
    <property type="evidence" value="ECO:0007669"/>
    <property type="project" value="UniProtKB-ARBA"/>
</dbReference>
<feature type="transmembrane region" description="Helical" evidence="8">
    <location>
        <begin position="382"/>
        <end position="399"/>
    </location>
</feature>
<feature type="transmembrane region" description="Helical" evidence="8">
    <location>
        <begin position="128"/>
        <end position="159"/>
    </location>
</feature>
<evidence type="ECO:0000256" key="8">
    <source>
        <dbReference type="SAM" id="Phobius"/>
    </source>
</evidence>
<protein>
    <submittedName>
        <fullName evidence="10">4-amino-4-deoxy-L-arabinose transferase-like glycosyltransferase</fullName>
    </submittedName>
</protein>
<dbReference type="EMBL" id="SLWF01000001">
    <property type="protein sequence ID" value="TCN90556.1"/>
    <property type="molecule type" value="Genomic_DNA"/>
</dbReference>
<dbReference type="GO" id="GO:0005886">
    <property type="term" value="C:plasma membrane"/>
    <property type="evidence" value="ECO:0007669"/>
    <property type="project" value="UniProtKB-SubCell"/>
</dbReference>
<dbReference type="GO" id="GO:0010041">
    <property type="term" value="P:response to iron(III) ion"/>
    <property type="evidence" value="ECO:0007669"/>
    <property type="project" value="TreeGrafter"/>
</dbReference>
<organism evidence="10 11">
    <name type="scientific">Shewanella fodinae</name>
    <dbReference type="NCBI Taxonomy" id="552357"/>
    <lineage>
        <taxon>Bacteria</taxon>
        <taxon>Pseudomonadati</taxon>
        <taxon>Pseudomonadota</taxon>
        <taxon>Gammaproteobacteria</taxon>
        <taxon>Alteromonadales</taxon>
        <taxon>Shewanellaceae</taxon>
        <taxon>Shewanella</taxon>
    </lineage>
</organism>
<dbReference type="PANTHER" id="PTHR33908">
    <property type="entry name" value="MANNOSYLTRANSFERASE YKCB-RELATED"/>
    <property type="match status" value="1"/>
</dbReference>
<feature type="transmembrane region" description="Helical" evidence="8">
    <location>
        <begin position="301"/>
        <end position="317"/>
    </location>
</feature>
<comment type="caution">
    <text evidence="10">The sequence shown here is derived from an EMBL/GenBank/DDBJ whole genome shotgun (WGS) entry which is preliminary data.</text>
</comment>
<feature type="transmembrane region" description="Helical" evidence="8">
    <location>
        <begin position="15"/>
        <end position="34"/>
    </location>
</feature>
<evidence type="ECO:0000256" key="3">
    <source>
        <dbReference type="ARBA" id="ARBA00022676"/>
    </source>
</evidence>
<dbReference type="Proteomes" id="UP000294832">
    <property type="component" value="Unassembled WGS sequence"/>
</dbReference>
<evidence type="ECO:0000256" key="5">
    <source>
        <dbReference type="ARBA" id="ARBA00022692"/>
    </source>
</evidence>
<dbReference type="InterPro" id="IPR038731">
    <property type="entry name" value="RgtA/B/C-like"/>
</dbReference>
<feature type="transmembrane region" description="Helical" evidence="8">
    <location>
        <begin position="351"/>
        <end position="370"/>
    </location>
</feature>
<feature type="transmembrane region" description="Helical" evidence="8">
    <location>
        <begin position="268"/>
        <end position="289"/>
    </location>
</feature>
<evidence type="ECO:0000259" key="9">
    <source>
        <dbReference type="Pfam" id="PF13231"/>
    </source>
</evidence>